<dbReference type="Proteomes" id="UP000029221">
    <property type="component" value="Unassembled WGS sequence"/>
</dbReference>
<dbReference type="Pfam" id="PF18962">
    <property type="entry name" value="Por_Secre_tail"/>
    <property type="match status" value="1"/>
</dbReference>
<feature type="domain" description="Secretion system C-terminal sorting" evidence="3">
    <location>
        <begin position="770"/>
        <end position="836"/>
    </location>
</feature>
<sequence>MKSKLLLIISFILCLTASAQWSQVGNTQFSTQFASLAEFTFDASGNPYVVYEDPSNTDIYVMQYNGTSWVQLGAVVSTENYNNVDITINPVTGEPWVALKTEASGAASSVDVLRYNGTGWITEGVNVGGNFFTRGIFLNFDSNGVPRVTGVISAGGSDRRAIIYTKQTNGTWTSLTTNLAANQMYIDMFNENDYVMADRSGRLIGQEISTQIQTSILVNGSKDYSIISGYRNGTEYFAAAYNITDNSINTGRSTGAMSQPTNATQLSSSIVHLGISNTNLRHYLMYDNASNQLSFENYNPANDTWNTITAPSISTSASGFFATMEMNPVDGNMYVLYQDSGRLSMQQYTVSPPLPRYYVDANANGNGSGDSWANAINDLQIAIGNASSATSEIWVAAGTYTPGSSRTDAYNIDLDNLKIYGGFNGTETSVSQRDIAANPTILSGDINGDDAGHGTGTRGDNNYHVMIINQADNITIDGFDIRYGHANGSGTNAYGGAINVGGQSENLVLRNCTFFQNFGLTGGAIRTYFNVDTNMTIENCVFDDNLSRYGSGMYFLTNANRTVTLDVTNSLFVKNRTYNVSNNDRGFTGSAMWIRANDTGSNLTTTISNCTFANNLDQGTQAGSERGPLALSRRNDNASTHTATINNSIFYFNDQGNSGALSIAVNKGHVNAANTIIVNNSISEDSFSNLSFLTNTSSADPLFTNPNGNDFTIQSGSPAIDTGDNSLIPSGITSDLLGNNRIANGTVDMGAYEFGATAGLENIKEVSVQLYPNPAVNRVTIDMDNHAFAKAELYSLAGQLVKTTNQSTIQISDLHPGLYLVKVTTMDGHTSTKKLVKQ</sequence>
<evidence type="ECO:0000259" key="3">
    <source>
        <dbReference type="Pfam" id="PF18962"/>
    </source>
</evidence>
<dbReference type="EMBL" id="BBML01000002">
    <property type="protein sequence ID" value="GAK96289.1"/>
    <property type="molecule type" value="Genomic_DNA"/>
</dbReference>
<dbReference type="SUPFAM" id="SSF51126">
    <property type="entry name" value="Pectin lyase-like"/>
    <property type="match status" value="1"/>
</dbReference>
<dbReference type="AlphaFoldDB" id="A0A090PZL9"/>
<protein>
    <recommendedName>
        <fullName evidence="3">Secretion system C-terminal sorting domain-containing protein</fullName>
    </recommendedName>
</protein>
<evidence type="ECO:0000256" key="2">
    <source>
        <dbReference type="SAM" id="SignalP"/>
    </source>
</evidence>
<evidence type="ECO:0000256" key="1">
    <source>
        <dbReference type="ARBA" id="ARBA00022729"/>
    </source>
</evidence>
<dbReference type="InterPro" id="IPR011050">
    <property type="entry name" value="Pectin_lyase_fold/virulence"/>
</dbReference>
<comment type="caution">
    <text evidence="4">The sequence shown here is derived from an EMBL/GenBank/DDBJ whole genome shotgun (WGS) entry which is preliminary data.</text>
</comment>
<evidence type="ECO:0000313" key="4">
    <source>
        <dbReference type="EMBL" id="GAK96289.1"/>
    </source>
</evidence>
<accession>A0A090PZL9</accession>
<dbReference type="STRING" id="319236.BST91_08725"/>
<reference evidence="4" key="1">
    <citation type="journal article" date="2014" name="Genome Announc.">
        <title>Draft Genome Sequences of Marine Flavobacterium Nonlabens Strains NR17, NR24, NR27, NR32, NR33, and Ara13.</title>
        <authorList>
            <person name="Nakanishi M."/>
            <person name="Meirelles P."/>
            <person name="Suzuki R."/>
            <person name="Takatani N."/>
            <person name="Mino S."/>
            <person name="Suda W."/>
            <person name="Oshima K."/>
            <person name="Hattori M."/>
            <person name="Ohkuma M."/>
            <person name="Hosokawa M."/>
            <person name="Miyashita K."/>
            <person name="Thompson F.L."/>
            <person name="Niwa A."/>
            <person name="Sawabe T."/>
            <person name="Sawabe T."/>
        </authorList>
    </citation>
    <scope>NUCLEOTIDE SEQUENCE [LARGE SCALE GENOMIC DNA]</scope>
    <source>
        <strain evidence="4">JCM 19294</strain>
    </source>
</reference>
<feature type="chain" id="PRO_5001861401" description="Secretion system C-terminal sorting domain-containing protein" evidence="2">
    <location>
        <begin position="20"/>
        <end position="838"/>
    </location>
</feature>
<organism evidence="4 5">
    <name type="scientific">Nonlabens tegetincola</name>
    <dbReference type="NCBI Taxonomy" id="323273"/>
    <lineage>
        <taxon>Bacteria</taxon>
        <taxon>Pseudomonadati</taxon>
        <taxon>Bacteroidota</taxon>
        <taxon>Flavobacteriia</taxon>
        <taxon>Flavobacteriales</taxon>
        <taxon>Flavobacteriaceae</taxon>
        <taxon>Nonlabens</taxon>
    </lineage>
</organism>
<dbReference type="InterPro" id="IPR059226">
    <property type="entry name" value="Choice_anch_Q_dom"/>
</dbReference>
<keyword evidence="1 2" id="KW-0732">Signal</keyword>
<dbReference type="RefSeq" id="WP_042277506.1">
    <property type="nucleotide sequence ID" value="NZ_BBML01000002.1"/>
</dbReference>
<feature type="signal peptide" evidence="2">
    <location>
        <begin position="1"/>
        <end position="19"/>
    </location>
</feature>
<dbReference type="NCBIfam" id="TIGR04183">
    <property type="entry name" value="Por_Secre_tail"/>
    <property type="match status" value="1"/>
</dbReference>
<dbReference type="NCBIfam" id="NF041518">
    <property type="entry name" value="choice_anch_Q"/>
    <property type="match status" value="1"/>
</dbReference>
<dbReference type="InterPro" id="IPR012334">
    <property type="entry name" value="Pectin_lyas_fold"/>
</dbReference>
<dbReference type="InterPro" id="IPR026444">
    <property type="entry name" value="Secre_tail"/>
</dbReference>
<gene>
    <name evidence="4" type="ORF">JCM19294_1802</name>
</gene>
<dbReference type="eggNOG" id="COG5492">
    <property type="taxonomic scope" value="Bacteria"/>
</dbReference>
<keyword evidence="5" id="KW-1185">Reference proteome</keyword>
<name>A0A090PZL9_9FLAO</name>
<dbReference type="Gene3D" id="2.160.20.10">
    <property type="entry name" value="Single-stranded right-handed beta-helix, Pectin lyase-like"/>
    <property type="match status" value="1"/>
</dbReference>
<dbReference type="eggNOG" id="COG5498">
    <property type="taxonomic scope" value="Bacteria"/>
</dbReference>
<proteinExistence type="predicted"/>
<evidence type="ECO:0000313" key="5">
    <source>
        <dbReference type="Proteomes" id="UP000029221"/>
    </source>
</evidence>